<dbReference type="Proteomes" id="UP000314294">
    <property type="component" value="Unassembled WGS sequence"/>
</dbReference>
<evidence type="ECO:0000313" key="2">
    <source>
        <dbReference type="EMBL" id="TNN54259.1"/>
    </source>
</evidence>
<keyword evidence="3" id="KW-1185">Reference proteome</keyword>
<feature type="compositionally biased region" description="Acidic residues" evidence="1">
    <location>
        <begin position="1"/>
        <end position="16"/>
    </location>
</feature>
<dbReference type="AlphaFoldDB" id="A0A4Z2GLQ3"/>
<reference evidence="2 3" key="1">
    <citation type="submission" date="2019-03" db="EMBL/GenBank/DDBJ databases">
        <title>First draft genome of Liparis tanakae, snailfish: a comprehensive survey of snailfish specific genes.</title>
        <authorList>
            <person name="Kim W."/>
            <person name="Song I."/>
            <person name="Jeong J.-H."/>
            <person name="Kim D."/>
            <person name="Kim S."/>
            <person name="Ryu S."/>
            <person name="Song J.Y."/>
            <person name="Lee S.K."/>
        </authorList>
    </citation>
    <scope>NUCLEOTIDE SEQUENCE [LARGE SCALE GENOMIC DNA]</scope>
    <source>
        <tissue evidence="2">Muscle</tissue>
    </source>
</reference>
<gene>
    <name evidence="2" type="ORF">EYF80_035559</name>
</gene>
<feature type="compositionally biased region" description="Low complexity" evidence="1">
    <location>
        <begin position="85"/>
        <end position="95"/>
    </location>
</feature>
<accession>A0A4Z2GLQ3</accession>
<comment type="caution">
    <text evidence="2">The sequence shown here is derived from an EMBL/GenBank/DDBJ whole genome shotgun (WGS) entry which is preliminary data.</text>
</comment>
<evidence type="ECO:0000256" key="1">
    <source>
        <dbReference type="SAM" id="MobiDB-lite"/>
    </source>
</evidence>
<feature type="region of interest" description="Disordered" evidence="1">
    <location>
        <begin position="1"/>
        <end position="22"/>
    </location>
</feature>
<protein>
    <submittedName>
        <fullName evidence="2">Uncharacterized protein</fullName>
    </submittedName>
</protein>
<sequence length="95" mass="10429">MVDEHEEEQLEEDQVFTEEQQYRESLDHQGLGNRGIILSGIWSLKAEGQNTHIGAQSRETSLPHLFMKATGSSLPGTKSPEWITSSGSSSVATIS</sequence>
<dbReference type="EMBL" id="SRLO01000490">
    <property type="protein sequence ID" value="TNN54259.1"/>
    <property type="molecule type" value="Genomic_DNA"/>
</dbReference>
<name>A0A4Z2GLQ3_9TELE</name>
<feature type="region of interest" description="Disordered" evidence="1">
    <location>
        <begin position="68"/>
        <end position="95"/>
    </location>
</feature>
<evidence type="ECO:0000313" key="3">
    <source>
        <dbReference type="Proteomes" id="UP000314294"/>
    </source>
</evidence>
<organism evidence="2 3">
    <name type="scientific">Liparis tanakae</name>
    <name type="common">Tanaka's snailfish</name>
    <dbReference type="NCBI Taxonomy" id="230148"/>
    <lineage>
        <taxon>Eukaryota</taxon>
        <taxon>Metazoa</taxon>
        <taxon>Chordata</taxon>
        <taxon>Craniata</taxon>
        <taxon>Vertebrata</taxon>
        <taxon>Euteleostomi</taxon>
        <taxon>Actinopterygii</taxon>
        <taxon>Neopterygii</taxon>
        <taxon>Teleostei</taxon>
        <taxon>Neoteleostei</taxon>
        <taxon>Acanthomorphata</taxon>
        <taxon>Eupercaria</taxon>
        <taxon>Perciformes</taxon>
        <taxon>Cottioidei</taxon>
        <taxon>Cottales</taxon>
        <taxon>Liparidae</taxon>
        <taxon>Liparis</taxon>
    </lineage>
</organism>
<proteinExistence type="predicted"/>